<evidence type="ECO:0000256" key="1">
    <source>
        <dbReference type="ARBA" id="ARBA00022801"/>
    </source>
</evidence>
<dbReference type="AlphaFoldDB" id="A0A0A2XH99"/>
<comment type="caution">
    <text evidence="3">The sequence shown here is derived from an EMBL/GenBank/DDBJ whole genome shotgun (WGS) entry which is preliminary data.</text>
</comment>
<evidence type="ECO:0000313" key="3">
    <source>
        <dbReference type="EMBL" id="KGQ30030.1"/>
    </source>
</evidence>
<proteinExistence type="predicted"/>
<dbReference type="PANTHER" id="PTHR11839">
    <property type="entry name" value="UDP/ADP-SUGAR PYROPHOSPHATASE"/>
    <property type="match status" value="1"/>
</dbReference>
<dbReference type="GO" id="GO:0006753">
    <property type="term" value="P:nucleoside phosphate metabolic process"/>
    <property type="evidence" value="ECO:0007669"/>
    <property type="project" value="TreeGrafter"/>
</dbReference>
<dbReference type="Gene3D" id="3.90.79.10">
    <property type="entry name" value="Nucleoside Triphosphate Pyrophosphohydrolase"/>
    <property type="match status" value="1"/>
</dbReference>
<dbReference type="InterPro" id="IPR000086">
    <property type="entry name" value="NUDIX_hydrolase_dom"/>
</dbReference>
<dbReference type="CDD" id="cd24156">
    <property type="entry name" value="NUDIX_ADPRase_NudE"/>
    <property type="match status" value="1"/>
</dbReference>
<dbReference type="PANTHER" id="PTHR11839:SF12">
    <property type="entry name" value="ADP COMPOUNDS HYDROLASE NUDE"/>
    <property type="match status" value="1"/>
</dbReference>
<dbReference type="NCBIfam" id="NF008736">
    <property type="entry name" value="PRK11762.1"/>
    <property type="match status" value="1"/>
</dbReference>
<dbReference type="InterPro" id="IPR015797">
    <property type="entry name" value="NUDIX_hydrolase-like_dom_sf"/>
</dbReference>
<gene>
    <name evidence="3" type="ORF">P375_11105</name>
</gene>
<dbReference type="FunFam" id="3.90.79.10:FF:000006">
    <property type="entry name" value="ADP compounds hydrolase NudE"/>
    <property type="match status" value="1"/>
</dbReference>
<reference evidence="3 4" key="1">
    <citation type="submission" date="2014-08" db="EMBL/GenBank/DDBJ databases">
        <title>Chaperone-usher fimbriae in a diverse selection of Gallibacterium genomes.</title>
        <authorList>
            <person name="Kudirkiene E."/>
            <person name="Bager R.J."/>
            <person name="Johnson T.J."/>
            <person name="Bojesen A.M."/>
        </authorList>
    </citation>
    <scope>NUCLEOTIDE SEQUENCE [LARGE SCALE GENOMIC DNA]</scope>
    <source>
        <strain evidence="3 4">CCM5976</strain>
    </source>
</reference>
<feature type="domain" description="Nudix hydrolase" evidence="2">
    <location>
        <begin position="41"/>
        <end position="169"/>
    </location>
</feature>
<protein>
    <submittedName>
        <fullName evidence="3">ADP-ribose diphosphatase</fullName>
    </submittedName>
</protein>
<dbReference type="EMBL" id="JPXY01000059">
    <property type="protein sequence ID" value="KGQ30030.1"/>
    <property type="molecule type" value="Genomic_DNA"/>
</dbReference>
<dbReference type="Pfam" id="PF00293">
    <property type="entry name" value="NUDIX"/>
    <property type="match status" value="1"/>
</dbReference>
<dbReference type="Proteomes" id="UP000030418">
    <property type="component" value="Unassembled WGS sequence"/>
</dbReference>
<accession>A0A0A2XH99</accession>
<dbReference type="GO" id="GO:0005829">
    <property type="term" value="C:cytosol"/>
    <property type="evidence" value="ECO:0007669"/>
    <property type="project" value="TreeGrafter"/>
</dbReference>
<evidence type="ECO:0000313" key="4">
    <source>
        <dbReference type="Proteomes" id="UP000030418"/>
    </source>
</evidence>
<dbReference type="PROSITE" id="PS51462">
    <property type="entry name" value="NUDIX"/>
    <property type="match status" value="1"/>
</dbReference>
<evidence type="ECO:0000259" key="2">
    <source>
        <dbReference type="PROSITE" id="PS51462"/>
    </source>
</evidence>
<sequence length="180" mass="20516">MKKPEILAINTAAKSRLFEIQAVDLRFSNGELRTYERFKPSTRSAVMILAIDDQQNLLLTYEYAVGTEQYELGFPKGLMELGETPQQSANRELQEEIGFKAERLTLLRTLISSPGYMNNPMHILLAETLSPSKLEGDEPEPLQLVRYPLANIDQLIEDPNFNEARNLAALFLLKKYLAQR</sequence>
<dbReference type="RefSeq" id="WP_039136957.1">
    <property type="nucleotide sequence ID" value="NZ_JPXY01000059.1"/>
</dbReference>
<dbReference type="GO" id="GO:0019693">
    <property type="term" value="P:ribose phosphate metabolic process"/>
    <property type="evidence" value="ECO:0007669"/>
    <property type="project" value="TreeGrafter"/>
</dbReference>
<dbReference type="SUPFAM" id="SSF55811">
    <property type="entry name" value="Nudix"/>
    <property type="match status" value="1"/>
</dbReference>
<organism evidence="3 4">
    <name type="scientific">Gallibacterium genomosp. 2</name>
    <dbReference type="NCBI Taxonomy" id="155517"/>
    <lineage>
        <taxon>Bacteria</taxon>
        <taxon>Pseudomonadati</taxon>
        <taxon>Pseudomonadota</taxon>
        <taxon>Gammaproteobacteria</taxon>
        <taxon>Pasteurellales</taxon>
        <taxon>Pasteurellaceae</taxon>
        <taxon>Gallibacterium</taxon>
    </lineage>
</organism>
<dbReference type="GO" id="GO:0019144">
    <property type="term" value="F:ADP-sugar diphosphatase activity"/>
    <property type="evidence" value="ECO:0007669"/>
    <property type="project" value="TreeGrafter"/>
</dbReference>
<name>A0A0A2XH99_9PAST</name>
<keyword evidence="1" id="KW-0378">Hydrolase</keyword>
<keyword evidence="4" id="KW-1185">Reference proteome</keyword>